<evidence type="ECO:0000313" key="2">
    <source>
        <dbReference type="EMBL" id="KAK1738095.1"/>
    </source>
</evidence>
<reference evidence="2" key="1">
    <citation type="submission" date="2023-06" db="EMBL/GenBank/DDBJ databases">
        <title>Survivors Of The Sea: Transcriptome response of Skeletonema marinoi to long-term dormancy.</title>
        <authorList>
            <person name="Pinder M.I.M."/>
            <person name="Kourtchenko O."/>
            <person name="Robertson E.K."/>
            <person name="Larsson T."/>
            <person name="Maumus F."/>
            <person name="Osuna-Cruz C.M."/>
            <person name="Vancaester E."/>
            <person name="Stenow R."/>
            <person name="Vandepoele K."/>
            <person name="Ploug H."/>
            <person name="Bruchert V."/>
            <person name="Godhe A."/>
            <person name="Topel M."/>
        </authorList>
    </citation>
    <scope>NUCLEOTIDE SEQUENCE</scope>
    <source>
        <strain evidence="2">R05AC</strain>
    </source>
</reference>
<name>A0AAD8Y3Q0_9STRA</name>
<dbReference type="AlphaFoldDB" id="A0AAD8Y3Q0"/>
<evidence type="ECO:0000256" key="1">
    <source>
        <dbReference type="SAM" id="SignalP"/>
    </source>
</evidence>
<keyword evidence="3" id="KW-1185">Reference proteome</keyword>
<dbReference type="Proteomes" id="UP001224775">
    <property type="component" value="Unassembled WGS sequence"/>
</dbReference>
<feature type="chain" id="PRO_5042090014" evidence="1">
    <location>
        <begin position="23"/>
        <end position="530"/>
    </location>
</feature>
<gene>
    <name evidence="2" type="ORF">QTG54_011389</name>
</gene>
<protein>
    <submittedName>
        <fullName evidence="2">Uncharacterized protein</fullName>
    </submittedName>
</protein>
<sequence>MKRLQQLALCGFLPGLITSSTAFDVNSLDAAILQDMLESYTEHQPSTCTGATGTTTFTFDYPGLNTASEWHPPFESFEEVLFLAAMTHTDAAPGKRSWTIRLGQAGNMYSHYCPDMHGETMPPQAHTDAPWIDEVHQSVSVNGYLNYGAARCNGEDCPANFVHGAGTYQRDDPYTNVPFYSQSLAKHCAGDSCTFAAWGQQAHLATIFTSSVMTFNKYTNCGNGIIEHTEMVHNFAPENVEAPEHVDQTYFNFPWSGVRRSNLPYALEPDKNTGELSYDDPDTVHYCPLCGWGNDQPGGPQDMGEGRCALTDLRNLRGYTTFAEPGLFVNRETKDQQYLWCRKPGADCYASAGTCMANPSECYNENGTPKTGYTPIQLEVPAGSTPRCVNHINIFEGYQTVACNMHAAGFGNCGTYLYAGTSSDTCAPWLQGGSMGLYRQDTGAGINIPYVRHWSYSPNNKRMYFSVYSQDQTEAINLVNSVFDNTGNTTHPLSLRFETFPPGESFPGPDYNPGALDAVTFVYGMATITT</sequence>
<dbReference type="EMBL" id="JATAAI010000022">
    <property type="protein sequence ID" value="KAK1738095.1"/>
    <property type="molecule type" value="Genomic_DNA"/>
</dbReference>
<accession>A0AAD8Y3Q0</accession>
<evidence type="ECO:0000313" key="3">
    <source>
        <dbReference type="Proteomes" id="UP001224775"/>
    </source>
</evidence>
<organism evidence="2 3">
    <name type="scientific">Skeletonema marinoi</name>
    <dbReference type="NCBI Taxonomy" id="267567"/>
    <lineage>
        <taxon>Eukaryota</taxon>
        <taxon>Sar</taxon>
        <taxon>Stramenopiles</taxon>
        <taxon>Ochrophyta</taxon>
        <taxon>Bacillariophyta</taxon>
        <taxon>Coscinodiscophyceae</taxon>
        <taxon>Thalassiosirophycidae</taxon>
        <taxon>Thalassiosirales</taxon>
        <taxon>Skeletonemataceae</taxon>
        <taxon>Skeletonema</taxon>
        <taxon>Skeletonema marinoi-dohrnii complex</taxon>
    </lineage>
</organism>
<comment type="caution">
    <text evidence="2">The sequence shown here is derived from an EMBL/GenBank/DDBJ whole genome shotgun (WGS) entry which is preliminary data.</text>
</comment>
<proteinExistence type="predicted"/>
<feature type="signal peptide" evidence="1">
    <location>
        <begin position="1"/>
        <end position="22"/>
    </location>
</feature>
<keyword evidence="1" id="KW-0732">Signal</keyword>